<evidence type="ECO:0000313" key="2">
    <source>
        <dbReference type="Proteomes" id="UP000268093"/>
    </source>
</evidence>
<evidence type="ECO:0000313" key="1">
    <source>
        <dbReference type="EMBL" id="RUO96784.1"/>
    </source>
</evidence>
<dbReference type="OrthoDB" id="2013972at2759"/>
<dbReference type="EMBL" id="RBNI01019695">
    <property type="protein sequence ID" value="RUO96784.1"/>
    <property type="molecule type" value="Genomic_DNA"/>
</dbReference>
<accession>A0A433A278</accession>
<sequence length="90" mass="10052">MAPVTVMSSTTSVDSVPEGYRTFKGNARYILPTDQDEIDRLNFQHYIIRQLQHGNYNAPIEDSLTNGIKVLDAGCGTGRWTIDMAEDYPA</sequence>
<dbReference type="InterPro" id="IPR029063">
    <property type="entry name" value="SAM-dependent_MTases_sf"/>
</dbReference>
<dbReference type="Gene3D" id="3.40.50.150">
    <property type="entry name" value="Vaccinia Virus protein VP39"/>
    <property type="match status" value="1"/>
</dbReference>
<proteinExistence type="predicted"/>
<organism evidence="1 2">
    <name type="scientific">Jimgerdemannia flammicorona</name>
    <dbReference type="NCBI Taxonomy" id="994334"/>
    <lineage>
        <taxon>Eukaryota</taxon>
        <taxon>Fungi</taxon>
        <taxon>Fungi incertae sedis</taxon>
        <taxon>Mucoromycota</taxon>
        <taxon>Mucoromycotina</taxon>
        <taxon>Endogonomycetes</taxon>
        <taxon>Endogonales</taxon>
        <taxon>Endogonaceae</taxon>
        <taxon>Jimgerdemannia</taxon>
    </lineage>
</organism>
<keyword evidence="2" id="KW-1185">Reference proteome</keyword>
<feature type="non-terminal residue" evidence="1">
    <location>
        <position position="90"/>
    </location>
</feature>
<name>A0A433A278_9FUNG</name>
<dbReference type="Proteomes" id="UP000268093">
    <property type="component" value="Unassembled WGS sequence"/>
</dbReference>
<reference evidence="1 2" key="1">
    <citation type="journal article" date="2018" name="New Phytol.">
        <title>Phylogenomics of Endogonaceae and evolution of mycorrhizas within Mucoromycota.</title>
        <authorList>
            <person name="Chang Y."/>
            <person name="Desiro A."/>
            <person name="Na H."/>
            <person name="Sandor L."/>
            <person name="Lipzen A."/>
            <person name="Clum A."/>
            <person name="Barry K."/>
            <person name="Grigoriev I.V."/>
            <person name="Martin F.M."/>
            <person name="Stajich J.E."/>
            <person name="Smith M.E."/>
            <person name="Bonito G."/>
            <person name="Spatafora J.W."/>
        </authorList>
    </citation>
    <scope>NUCLEOTIDE SEQUENCE [LARGE SCALE GENOMIC DNA]</scope>
    <source>
        <strain evidence="1 2">GMNB39</strain>
    </source>
</reference>
<evidence type="ECO:0008006" key="3">
    <source>
        <dbReference type="Google" id="ProtNLM"/>
    </source>
</evidence>
<dbReference type="SUPFAM" id="SSF53335">
    <property type="entry name" value="S-adenosyl-L-methionine-dependent methyltransferases"/>
    <property type="match status" value="1"/>
</dbReference>
<protein>
    <recommendedName>
        <fullName evidence="3">Methyltransferase domain-containing protein</fullName>
    </recommendedName>
</protein>
<gene>
    <name evidence="1" type="ORF">BC936DRAFT_141459</name>
</gene>
<dbReference type="AlphaFoldDB" id="A0A433A278"/>
<comment type="caution">
    <text evidence="1">The sequence shown here is derived from an EMBL/GenBank/DDBJ whole genome shotgun (WGS) entry which is preliminary data.</text>
</comment>